<dbReference type="Proteomes" id="UP000321224">
    <property type="component" value="Unassembled WGS sequence"/>
</dbReference>
<gene>
    <name evidence="1" type="ORF">MVI01_08820</name>
</gene>
<protein>
    <submittedName>
        <fullName evidence="1">Uncharacterized protein</fullName>
    </submittedName>
</protein>
<reference evidence="1 2" key="1">
    <citation type="submission" date="2019-07" db="EMBL/GenBank/DDBJ databases">
        <title>Whole genome shotgun sequence of Myxococcus virescens NBRC 100334.</title>
        <authorList>
            <person name="Hosoyama A."/>
            <person name="Uohara A."/>
            <person name="Ohji S."/>
            <person name="Ichikawa N."/>
        </authorList>
    </citation>
    <scope>NUCLEOTIDE SEQUENCE [LARGE SCALE GENOMIC DNA]</scope>
    <source>
        <strain evidence="1 2">NBRC 100334</strain>
    </source>
</reference>
<dbReference type="EMBL" id="BJVY01000003">
    <property type="protein sequence ID" value="GEL69098.1"/>
    <property type="molecule type" value="Genomic_DNA"/>
</dbReference>
<dbReference type="AlphaFoldDB" id="A0A511H6E0"/>
<evidence type="ECO:0000313" key="2">
    <source>
        <dbReference type="Proteomes" id="UP000321224"/>
    </source>
</evidence>
<comment type="caution">
    <text evidence="1">The sequence shown here is derived from an EMBL/GenBank/DDBJ whole genome shotgun (WGS) entry which is preliminary data.</text>
</comment>
<organism evidence="1 2">
    <name type="scientific">Myxococcus virescens</name>
    <dbReference type="NCBI Taxonomy" id="83456"/>
    <lineage>
        <taxon>Bacteria</taxon>
        <taxon>Pseudomonadati</taxon>
        <taxon>Myxococcota</taxon>
        <taxon>Myxococcia</taxon>
        <taxon>Myxococcales</taxon>
        <taxon>Cystobacterineae</taxon>
        <taxon>Myxococcaceae</taxon>
        <taxon>Myxococcus</taxon>
    </lineage>
</organism>
<evidence type="ECO:0000313" key="1">
    <source>
        <dbReference type="EMBL" id="GEL69098.1"/>
    </source>
</evidence>
<proteinExistence type="predicted"/>
<name>A0A511H6E0_9BACT</name>
<accession>A0A511H6E0</accession>
<sequence>MGVRSGGNIRTMDVVLRPISDRFFHEHLLPFFQRAMGDAPGALESLQEQLGDGQARMLCERMLSTALPGGVGSVDADPWADLVDRLVFLHWTEGPAGWEVGEAEAGYADGWDEALHLALMVEEADYPYWDARGSRDVRDRFRFRPREDVGLASLLAGLWEPFPEFPPDQVFTTQGRGEYSPGTRYAFADWAWRPAKKVAHWQVNLPRKLERLLTREQARMKLPSLPEKEEVLAYWLGKQPQPPPLTVAFSGLGPRAANWIRELGALTAHLRGAALAKQGLAALVTKGSGVRI</sequence>